<evidence type="ECO:0000256" key="2">
    <source>
        <dbReference type="ARBA" id="ARBA00022448"/>
    </source>
</evidence>
<name>A0A1F8F544_9BACT</name>
<dbReference type="SUPFAM" id="SSF82866">
    <property type="entry name" value="Multidrug efflux transporter AcrB transmembrane domain"/>
    <property type="match status" value="1"/>
</dbReference>
<dbReference type="Proteomes" id="UP000178023">
    <property type="component" value="Unassembled WGS sequence"/>
</dbReference>
<feature type="transmembrane region" description="Helical" evidence="9">
    <location>
        <begin position="329"/>
        <end position="351"/>
    </location>
</feature>
<dbReference type="InterPro" id="IPR022646">
    <property type="entry name" value="SecD/SecF_CS"/>
</dbReference>
<dbReference type="InterPro" id="IPR048634">
    <property type="entry name" value="SecD_SecF_C"/>
</dbReference>
<feature type="domain" description="Protein export membrane protein SecD/SecF C-terminal" evidence="10">
    <location>
        <begin position="260"/>
        <end position="428"/>
    </location>
</feature>
<evidence type="ECO:0000259" key="12">
    <source>
        <dbReference type="Pfam" id="PF22599"/>
    </source>
</evidence>
<dbReference type="InterPro" id="IPR048631">
    <property type="entry name" value="SecD_1st"/>
</dbReference>
<dbReference type="Pfam" id="PF02355">
    <property type="entry name" value="SecD_SecF_C"/>
    <property type="match status" value="1"/>
</dbReference>
<gene>
    <name evidence="9" type="primary">secD</name>
    <name evidence="13" type="ORF">A2750_03770</name>
</gene>
<dbReference type="Pfam" id="PF22599">
    <property type="entry name" value="SecDF_P1_head"/>
    <property type="match status" value="1"/>
</dbReference>
<evidence type="ECO:0000313" key="13">
    <source>
        <dbReference type="EMBL" id="OGN08262.1"/>
    </source>
</evidence>
<dbReference type="AlphaFoldDB" id="A0A1F8F544"/>
<evidence type="ECO:0000256" key="5">
    <source>
        <dbReference type="ARBA" id="ARBA00022927"/>
    </source>
</evidence>
<dbReference type="HAMAP" id="MF_01463_B">
    <property type="entry name" value="SecD_B"/>
    <property type="match status" value="1"/>
</dbReference>
<evidence type="ECO:0000259" key="10">
    <source>
        <dbReference type="Pfam" id="PF02355"/>
    </source>
</evidence>
<keyword evidence="7 9" id="KW-0811">Translocation</keyword>
<evidence type="ECO:0000256" key="6">
    <source>
        <dbReference type="ARBA" id="ARBA00022989"/>
    </source>
</evidence>
<keyword evidence="3 9" id="KW-1003">Cell membrane</keyword>
<keyword evidence="8 9" id="KW-0472">Membrane</keyword>
<dbReference type="Pfam" id="PF21760">
    <property type="entry name" value="SecD_1st"/>
    <property type="match status" value="1"/>
</dbReference>
<keyword evidence="2 9" id="KW-0813">Transport</keyword>
<dbReference type="Gene3D" id="3.30.1360.200">
    <property type="match status" value="1"/>
</dbReference>
<feature type="domain" description="Protein translocase subunit SecDF P1" evidence="11">
    <location>
        <begin position="81"/>
        <end position="136"/>
    </location>
</feature>
<dbReference type="GO" id="GO:0065002">
    <property type="term" value="P:intracellular protein transmembrane transport"/>
    <property type="evidence" value="ECO:0007669"/>
    <property type="project" value="UniProtKB-UniRule"/>
</dbReference>
<evidence type="ECO:0000256" key="3">
    <source>
        <dbReference type="ARBA" id="ARBA00022475"/>
    </source>
</evidence>
<dbReference type="GO" id="GO:0006605">
    <property type="term" value="P:protein targeting"/>
    <property type="evidence" value="ECO:0007669"/>
    <property type="project" value="UniProtKB-UniRule"/>
</dbReference>
<evidence type="ECO:0000256" key="4">
    <source>
        <dbReference type="ARBA" id="ARBA00022692"/>
    </source>
</evidence>
<dbReference type="PANTHER" id="PTHR30081">
    <property type="entry name" value="PROTEIN-EXPORT MEMBRANE PROTEIN SEC"/>
    <property type="match status" value="1"/>
</dbReference>
<protein>
    <recommendedName>
        <fullName evidence="9">Protein translocase subunit SecD</fullName>
    </recommendedName>
</protein>
<comment type="subcellular location">
    <subcellularLocation>
        <location evidence="1 9">Cell membrane</location>
        <topology evidence="1 9">Multi-pass membrane protein</topology>
    </subcellularLocation>
</comment>
<comment type="caution">
    <text evidence="9">Lacks conserved residue(s) required for the propagation of feature annotation.</text>
</comment>
<evidence type="ECO:0000313" key="14">
    <source>
        <dbReference type="Proteomes" id="UP000178023"/>
    </source>
</evidence>
<feature type="domain" description="SecDF P1 head subdomain" evidence="12">
    <location>
        <begin position="161"/>
        <end position="257"/>
    </location>
</feature>
<evidence type="ECO:0000259" key="11">
    <source>
        <dbReference type="Pfam" id="PF21760"/>
    </source>
</evidence>
<keyword evidence="5 9" id="KW-0653">Protein transport</keyword>
<evidence type="ECO:0000256" key="7">
    <source>
        <dbReference type="ARBA" id="ARBA00023010"/>
    </source>
</evidence>
<dbReference type="GO" id="GO:0015450">
    <property type="term" value="F:protein-transporting ATPase activity"/>
    <property type="evidence" value="ECO:0007669"/>
    <property type="project" value="InterPro"/>
</dbReference>
<dbReference type="InterPro" id="IPR005791">
    <property type="entry name" value="SecD"/>
</dbReference>
<dbReference type="InterPro" id="IPR055344">
    <property type="entry name" value="SecD_SecF_C_bact"/>
</dbReference>
<accession>A0A1F8F544</accession>
<dbReference type="Gene3D" id="1.20.1640.10">
    <property type="entry name" value="Multidrug efflux transporter AcrB transmembrane domain"/>
    <property type="match status" value="1"/>
</dbReference>
<reference evidence="13 14" key="1">
    <citation type="journal article" date="2016" name="Nat. Commun.">
        <title>Thousands of microbial genomes shed light on interconnected biogeochemical processes in an aquifer system.</title>
        <authorList>
            <person name="Anantharaman K."/>
            <person name="Brown C.T."/>
            <person name="Hug L.A."/>
            <person name="Sharon I."/>
            <person name="Castelle C.J."/>
            <person name="Probst A.J."/>
            <person name="Thomas B.C."/>
            <person name="Singh A."/>
            <person name="Wilkins M.J."/>
            <person name="Karaoz U."/>
            <person name="Brodie E.L."/>
            <person name="Williams K.H."/>
            <person name="Hubbard S.S."/>
            <person name="Banfield J.F."/>
        </authorList>
    </citation>
    <scope>NUCLEOTIDE SEQUENCE [LARGE SCALE GENOMIC DNA]</scope>
</reference>
<comment type="similarity">
    <text evidence="9">Belongs to the SecD/SecF family. SecD subfamily.</text>
</comment>
<feature type="transmembrane region" description="Helical" evidence="9">
    <location>
        <begin position="406"/>
        <end position="430"/>
    </location>
</feature>
<comment type="function">
    <text evidence="9">Part of the Sec protein translocase complex. Interacts with the SecYEG preprotein conducting channel. SecDF uses the proton motive force (PMF) to complete protein translocation after the ATP-dependent function of SecA.</text>
</comment>
<dbReference type="Gene3D" id="3.30.70.3400">
    <property type="match status" value="1"/>
</dbReference>
<dbReference type="GO" id="GO:0043952">
    <property type="term" value="P:protein transport by the Sec complex"/>
    <property type="evidence" value="ECO:0007669"/>
    <property type="project" value="UniProtKB-UniRule"/>
</dbReference>
<dbReference type="EMBL" id="MGJL01000008">
    <property type="protein sequence ID" value="OGN08262.1"/>
    <property type="molecule type" value="Genomic_DNA"/>
</dbReference>
<dbReference type="Pfam" id="PF07549">
    <property type="entry name" value="Sec_GG"/>
    <property type="match status" value="1"/>
</dbReference>
<evidence type="ECO:0000256" key="1">
    <source>
        <dbReference type="ARBA" id="ARBA00004651"/>
    </source>
</evidence>
<organism evidence="13 14">
    <name type="scientific">Candidatus Yanofskybacteria bacterium RIFCSPHIGHO2_01_FULL_45_42</name>
    <dbReference type="NCBI Taxonomy" id="1802671"/>
    <lineage>
        <taxon>Bacteria</taxon>
        <taxon>Candidatus Yanofskyibacteriota</taxon>
    </lineage>
</organism>
<dbReference type="PANTHER" id="PTHR30081:SF1">
    <property type="entry name" value="PROTEIN TRANSLOCASE SUBUNIT SECD"/>
    <property type="match status" value="1"/>
</dbReference>
<proteinExistence type="inferred from homology"/>
<sequence>MNNSHKIFAIVAVSILLLAFVYPQGVNRAIDFFNKKMSLDLPKVAVLRPFQLGLDLLGGTHLVYEADLSKIDSAEKDSAMEGIRDVVERRVNFFGVSEPVIQISEGNRLVVDLAGIKDVSQAIELIGETPLLEFKEEISQTDDIIQAQSQGKRLDESPFKSTGLNGSHLKRAQLTFDSRTYSPEVSLELTDAGAKLFGEITKRNIGKRVAIYLDGFPISIPIVQSEIADGKAVISGRFTPTEAKMLATRLNSGALPVPIKLVSQQTVGASLGIESLTKSLKAGLYGFISVALFMILYYRLPGALAVAALAVYVLVVLAVYKLIPVTLGLAGIAGFILSMGMAVDANVLIFSRMREELKAGKSLSQAVSEGFSRAWLSIRDSHITTLIGALILYMFTSSIVKGFALTLGIGVVMSLVSALFVTRSFLMIFIRPRFESKKWLF</sequence>
<dbReference type="GO" id="GO:0005886">
    <property type="term" value="C:plasma membrane"/>
    <property type="evidence" value="ECO:0007669"/>
    <property type="project" value="UniProtKB-SubCell"/>
</dbReference>
<comment type="subunit">
    <text evidence="9">Forms a complex with SecF. Part of the essential Sec protein translocation apparatus which comprises SecA, SecYEG and auxiliary proteins SecDF. Other proteins may also be involved.</text>
</comment>
<dbReference type="InterPro" id="IPR054384">
    <property type="entry name" value="SecDF_P1_head"/>
</dbReference>
<evidence type="ECO:0000256" key="8">
    <source>
        <dbReference type="ARBA" id="ARBA00023136"/>
    </source>
</evidence>
<keyword evidence="4 9" id="KW-0812">Transmembrane</keyword>
<dbReference type="NCBIfam" id="TIGR00916">
    <property type="entry name" value="2A0604s01"/>
    <property type="match status" value="1"/>
</dbReference>
<dbReference type="NCBIfam" id="TIGR01129">
    <property type="entry name" value="secD"/>
    <property type="match status" value="1"/>
</dbReference>
<comment type="caution">
    <text evidence="13">The sequence shown here is derived from an EMBL/GenBank/DDBJ whole genome shotgun (WGS) entry which is preliminary data.</text>
</comment>
<dbReference type="InterPro" id="IPR022813">
    <property type="entry name" value="SecD/SecF_arch_bac"/>
</dbReference>
<feature type="transmembrane region" description="Helical" evidence="9">
    <location>
        <begin position="303"/>
        <end position="323"/>
    </location>
</feature>
<keyword evidence="6 9" id="KW-1133">Transmembrane helix</keyword>
<evidence type="ECO:0000256" key="9">
    <source>
        <dbReference type="HAMAP-Rule" id="MF_01463"/>
    </source>
</evidence>